<feature type="region of interest" description="Disordered" evidence="1">
    <location>
        <begin position="139"/>
        <end position="159"/>
    </location>
</feature>
<evidence type="ECO:0000259" key="2">
    <source>
        <dbReference type="Pfam" id="PF23983"/>
    </source>
</evidence>
<organism evidence="3">
    <name type="scientific">viral metagenome</name>
    <dbReference type="NCBI Taxonomy" id="1070528"/>
    <lineage>
        <taxon>unclassified sequences</taxon>
        <taxon>metagenomes</taxon>
        <taxon>organismal metagenomes</taxon>
    </lineage>
</organism>
<dbReference type="AlphaFoldDB" id="A0A6C0HWY3"/>
<dbReference type="InterPro" id="IPR055730">
    <property type="entry name" value="P11_C"/>
</dbReference>
<evidence type="ECO:0000313" key="3">
    <source>
        <dbReference type="EMBL" id="QHT85298.1"/>
    </source>
</evidence>
<accession>A0A6C0HWY3</accession>
<proteinExistence type="predicted"/>
<feature type="domain" description="Minor capsid protein P11 C-terminal conserved region" evidence="2">
    <location>
        <begin position="87"/>
        <end position="168"/>
    </location>
</feature>
<reference evidence="3" key="1">
    <citation type="journal article" date="2020" name="Nature">
        <title>Giant virus diversity and host interactions through global metagenomics.</title>
        <authorList>
            <person name="Schulz F."/>
            <person name="Roux S."/>
            <person name="Paez-Espino D."/>
            <person name="Jungbluth S."/>
            <person name="Walsh D.A."/>
            <person name="Denef V.J."/>
            <person name="McMahon K.D."/>
            <person name="Konstantinidis K.T."/>
            <person name="Eloe-Fadrosh E.A."/>
            <person name="Kyrpides N.C."/>
            <person name="Woyke T."/>
        </authorList>
    </citation>
    <scope>NUCLEOTIDE SEQUENCE</scope>
    <source>
        <strain evidence="3">GVMAG-M-3300023184-17</strain>
    </source>
</reference>
<sequence length="173" mass="18655">MIWKNKFYVFYYMNLGKNKELLLVVGALLVLGVFLYKSGQDKTTNRMSSTGSRVVSPTPISLGEDNYAQANGVKTNTYGARASKLDDPSALLPNDTNSQWASVNPQGGGMLQSVNLLQAGSMIGINTVGSTMRNANLQLRSEPPNPQGSVGPWNNSTIEYDVTRQPLEIGGAP</sequence>
<name>A0A6C0HWY3_9ZZZZ</name>
<protein>
    <recommendedName>
        <fullName evidence="2">Minor capsid protein P11 C-terminal conserved region domain-containing protein</fullName>
    </recommendedName>
</protein>
<dbReference type="Pfam" id="PF23983">
    <property type="entry name" value="P11_C"/>
    <property type="match status" value="1"/>
</dbReference>
<dbReference type="EMBL" id="MN740041">
    <property type="protein sequence ID" value="QHT85298.1"/>
    <property type="molecule type" value="Genomic_DNA"/>
</dbReference>
<evidence type="ECO:0000256" key="1">
    <source>
        <dbReference type="SAM" id="MobiDB-lite"/>
    </source>
</evidence>